<feature type="binding site" evidence="6">
    <location>
        <position position="288"/>
    </location>
    <ligand>
        <name>S-adenosyl-L-methionine</name>
        <dbReference type="ChEBI" id="CHEBI:59789"/>
    </ligand>
</feature>
<dbReference type="InterPro" id="IPR010280">
    <property type="entry name" value="U5_MeTrfase_fam"/>
</dbReference>
<comment type="caution">
    <text evidence="6">Lacks conserved residue(s) required for the propagation of feature annotation.</text>
</comment>
<name>A0A8C6URQ2_9GOBI</name>
<evidence type="ECO:0000256" key="6">
    <source>
        <dbReference type="PROSITE-ProRule" id="PRU01024"/>
    </source>
</evidence>
<evidence type="ECO:0000313" key="8">
    <source>
        <dbReference type="Ensembl" id="ENSNMLP00000040263.1"/>
    </source>
</evidence>
<organism evidence="8 9">
    <name type="scientific">Neogobius melanostomus</name>
    <name type="common">round goby</name>
    <dbReference type="NCBI Taxonomy" id="47308"/>
    <lineage>
        <taxon>Eukaryota</taxon>
        <taxon>Metazoa</taxon>
        <taxon>Chordata</taxon>
        <taxon>Craniata</taxon>
        <taxon>Vertebrata</taxon>
        <taxon>Euteleostomi</taxon>
        <taxon>Actinopterygii</taxon>
        <taxon>Neopterygii</taxon>
        <taxon>Teleostei</taxon>
        <taxon>Neoteleostei</taxon>
        <taxon>Acanthomorphata</taxon>
        <taxon>Gobiaria</taxon>
        <taxon>Gobiiformes</taxon>
        <taxon>Gobioidei</taxon>
        <taxon>Gobiidae</taxon>
        <taxon>Benthophilinae</taxon>
        <taxon>Neogobiini</taxon>
        <taxon>Neogobius</taxon>
    </lineage>
</organism>
<dbReference type="Pfam" id="PF13847">
    <property type="entry name" value="Methyltransf_31"/>
    <property type="match status" value="1"/>
</dbReference>
<dbReference type="PROSITE" id="PS51687">
    <property type="entry name" value="SAM_MT_RNA_M5U"/>
    <property type="match status" value="1"/>
</dbReference>
<evidence type="ECO:0000256" key="4">
    <source>
        <dbReference type="ARBA" id="ARBA00033763"/>
    </source>
</evidence>
<dbReference type="CDD" id="cd02440">
    <property type="entry name" value="AdoMet_MTases"/>
    <property type="match status" value="1"/>
</dbReference>
<dbReference type="PROSITE" id="PS51621">
    <property type="entry name" value="SAM_MT_RNA_M5U_1"/>
    <property type="match status" value="1"/>
</dbReference>
<feature type="binding site" evidence="6">
    <location>
        <position position="398"/>
    </location>
    <ligand>
        <name>S-adenosyl-L-methionine</name>
        <dbReference type="ChEBI" id="CHEBI:59789"/>
    </ligand>
</feature>
<feature type="active site" description="Nucleophile" evidence="6">
    <location>
        <position position="426"/>
    </location>
</feature>
<dbReference type="EC" id="2.1.1.35" evidence="4"/>
<dbReference type="Ensembl" id="ENSNMLT00000044795.1">
    <property type="protein sequence ID" value="ENSNMLP00000040263.1"/>
    <property type="gene ID" value="ENSNMLG00000024746.1"/>
</dbReference>
<dbReference type="Proteomes" id="UP000694523">
    <property type="component" value="Unplaced"/>
</dbReference>
<evidence type="ECO:0000256" key="2">
    <source>
        <dbReference type="ARBA" id="ARBA00022679"/>
    </source>
</evidence>
<feature type="domain" description="Methyltransferase" evidence="7">
    <location>
        <begin position="318"/>
        <end position="382"/>
    </location>
</feature>
<dbReference type="Gene3D" id="2.40.50.1070">
    <property type="match status" value="1"/>
</dbReference>
<proteinExistence type="inferred from homology"/>
<reference evidence="8" key="1">
    <citation type="submission" date="2025-08" db="UniProtKB">
        <authorList>
            <consortium name="Ensembl"/>
        </authorList>
    </citation>
    <scope>IDENTIFICATION</scope>
</reference>
<keyword evidence="9" id="KW-1185">Reference proteome</keyword>
<dbReference type="GO" id="GO:0032259">
    <property type="term" value="P:methylation"/>
    <property type="evidence" value="ECO:0007669"/>
    <property type="project" value="UniProtKB-KW"/>
</dbReference>
<dbReference type="InterPro" id="IPR045850">
    <property type="entry name" value="TRM2_met"/>
</dbReference>
<dbReference type="GO" id="GO:0003723">
    <property type="term" value="F:RNA binding"/>
    <property type="evidence" value="ECO:0007669"/>
    <property type="project" value="TreeGrafter"/>
</dbReference>
<dbReference type="AlphaFoldDB" id="A0A8C6URQ2"/>
<keyword evidence="1 6" id="KW-0489">Methyltransferase</keyword>
<dbReference type="PANTHER" id="PTHR45904">
    <property type="entry name" value="TRNA (URACIL-5-)-METHYLTRANSFERASE"/>
    <property type="match status" value="1"/>
</dbReference>
<comment type="similarity">
    <text evidence="6">Belongs to the class I-like SAM-binding methyltransferase superfamily. RNA M5U methyltransferase family.</text>
</comment>
<dbReference type="InterPro" id="IPR025823">
    <property type="entry name" value="TRM2B_chor"/>
</dbReference>
<reference evidence="8" key="2">
    <citation type="submission" date="2025-09" db="UniProtKB">
        <authorList>
            <consortium name="Ensembl"/>
        </authorList>
    </citation>
    <scope>IDENTIFICATION</scope>
</reference>
<evidence type="ECO:0000313" key="9">
    <source>
        <dbReference type="Proteomes" id="UP000694523"/>
    </source>
</evidence>
<dbReference type="Gene3D" id="3.40.50.150">
    <property type="entry name" value="Vaccinia Virus protein VP39"/>
    <property type="match status" value="1"/>
</dbReference>
<evidence type="ECO:0000256" key="3">
    <source>
        <dbReference type="ARBA" id="ARBA00022691"/>
    </source>
</evidence>
<keyword evidence="3 6" id="KW-0949">S-adenosyl-L-methionine</keyword>
<dbReference type="GO" id="GO:0030697">
    <property type="term" value="F:tRNA (uracil(54)-C5)-methyltransferase activity, S-adenosyl methionine-dependent"/>
    <property type="evidence" value="ECO:0007669"/>
    <property type="project" value="UniProtKB-EC"/>
</dbReference>
<sequence length="479" mass="53807">MALIARSVFFCNRVVWNPLKTAHVLFSTNSQRQLLSKQPCKKQKLPSEHQPWEERLADVVTPLWRSCYEEQLEVKQRNQERILSQLCGHLVGDLTSIKGKPNFPVLPIQPSPVRNGYRNKSTFSVNKGIDGNPKTVGYYVGIARQNNIVCVNGDHLINIPEKHKLVAKCYQDFLRLSSLDPCLLFHTGGHWREITVRTNAQGHTMAIVYFHPQMLSPEEMAEHKASLSDYFTSGPGSVCQLDSLFFQESTMTRCSHEESPYQLLHGVPYIYEELLGFKFRISPDAFFQVNQAAAEVLYNIVRDLCIPKIPDGTERTPSGGTLLDVCCGTGAIGIITSPRADKVIGIELLEQAVEDAKHNAALNNVRNCEFLAGKAEVVLPGLMKDSDYTHSGLTAVVNPARAGLHHRVVRALRNQSNIRRVVFVSCRPEGEAMRNFRELCCAPDPQKKLRGEAFRPTLAVPVDMFPHTPHCELVLLFER</sequence>
<accession>A0A8C6URQ2</accession>
<dbReference type="PANTHER" id="PTHR45904:SF1">
    <property type="entry name" value="TRNA (URACIL-5-)-METHYLTRANSFERASE HOMOLOG B"/>
    <property type="match status" value="1"/>
</dbReference>
<dbReference type="GO" id="GO:0006396">
    <property type="term" value="P:RNA processing"/>
    <property type="evidence" value="ECO:0007669"/>
    <property type="project" value="InterPro"/>
</dbReference>
<dbReference type="InterPro" id="IPR025714">
    <property type="entry name" value="Methyltranfer_dom"/>
</dbReference>
<dbReference type="SUPFAM" id="SSF53335">
    <property type="entry name" value="S-adenosyl-L-methionine-dependent methyltransferases"/>
    <property type="match status" value="1"/>
</dbReference>
<dbReference type="InterPro" id="IPR029063">
    <property type="entry name" value="SAM-dependent_MTases_sf"/>
</dbReference>
<protein>
    <recommendedName>
        <fullName evidence="4">tRNA (uracil(54)-C(5))-methyltransferase</fullName>
        <ecNumber evidence="4">2.1.1.35</ecNumber>
    </recommendedName>
</protein>
<comment type="catalytic activity">
    <reaction evidence="5">
        <text>uridine(54) in tRNA + S-adenosyl-L-methionine = 5-methyluridine(54) in tRNA + S-adenosyl-L-homocysteine + H(+)</text>
        <dbReference type="Rhea" id="RHEA:42712"/>
        <dbReference type="Rhea" id="RHEA-COMP:10167"/>
        <dbReference type="Rhea" id="RHEA-COMP:10193"/>
        <dbReference type="ChEBI" id="CHEBI:15378"/>
        <dbReference type="ChEBI" id="CHEBI:57856"/>
        <dbReference type="ChEBI" id="CHEBI:59789"/>
        <dbReference type="ChEBI" id="CHEBI:65315"/>
        <dbReference type="ChEBI" id="CHEBI:74447"/>
        <dbReference type="EC" id="2.1.1.35"/>
    </reaction>
    <physiologicalReaction direction="left-to-right" evidence="5">
        <dbReference type="Rhea" id="RHEA:42713"/>
    </physiologicalReaction>
</comment>
<keyword evidence="2 6" id="KW-0808">Transferase</keyword>
<feature type="binding site" evidence="6">
    <location>
        <position position="347"/>
    </location>
    <ligand>
        <name>S-adenosyl-L-methionine</name>
        <dbReference type="ChEBI" id="CHEBI:59789"/>
    </ligand>
</feature>
<evidence type="ECO:0000256" key="5">
    <source>
        <dbReference type="ARBA" id="ARBA00047278"/>
    </source>
</evidence>
<evidence type="ECO:0000256" key="1">
    <source>
        <dbReference type="ARBA" id="ARBA00022603"/>
    </source>
</evidence>
<evidence type="ECO:0000259" key="7">
    <source>
        <dbReference type="Pfam" id="PF13847"/>
    </source>
</evidence>